<evidence type="ECO:0000256" key="3">
    <source>
        <dbReference type="SAM" id="Phobius"/>
    </source>
</evidence>
<dbReference type="GO" id="GO:0032222">
    <property type="term" value="P:regulation of synaptic transmission, cholinergic"/>
    <property type="evidence" value="ECO:0007669"/>
    <property type="project" value="InterPro"/>
</dbReference>
<name>A0AA36DLG5_CYLNA</name>
<gene>
    <name evidence="4" type="ORF">CYNAS_LOCUS958</name>
</gene>
<dbReference type="CDD" id="cd00117">
    <property type="entry name" value="TFP"/>
    <property type="match status" value="1"/>
</dbReference>
<evidence type="ECO:0000313" key="5">
    <source>
        <dbReference type="Proteomes" id="UP001176961"/>
    </source>
</evidence>
<keyword evidence="1" id="KW-0732">Signal</keyword>
<evidence type="ECO:0008006" key="6">
    <source>
        <dbReference type="Google" id="ProtNLM"/>
    </source>
</evidence>
<keyword evidence="3" id="KW-0472">Membrane</keyword>
<evidence type="ECO:0000256" key="2">
    <source>
        <dbReference type="ARBA" id="ARBA00023180"/>
    </source>
</evidence>
<accession>A0AA36DLG5</accession>
<dbReference type="AlphaFoldDB" id="A0AA36DLG5"/>
<evidence type="ECO:0000313" key="4">
    <source>
        <dbReference type="EMBL" id="CAJ0588975.1"/>
    </source>
</evidence>
<feature type="transmembrane region" description="Helical" evidence="3">
    <location>
        <begin position="105"/>
        <end position="122"/>
    </location>
</feature>
<reference evidence="4" key="1">
    <citation type="submission" date="2023-07" db="EMBL/GenBank/DDBJ databases">
        <authorList>
            <consortium name="CYATHOMIX"/>
        </authorList>
    </citation>
    <scope>NUCLEOTIDE SEQUENCE</scope>
    <source>
        <strain evidence="4">N/A</strain>
    </source>
</reference>
<dbReference type="InterPro" id="IPR031424">
    <property type="entry name" value="QVR-like"/>
</dbReference>
<dbReference type="Pfam" id="PF17064">
    <property type="entry name" value="QVR"/>
    <property type="match status" value="1"/>
</dbReference>
<dbReference type="EMBL" id="CATQJL010000001">
    <property type="protein sequence ID" value="CAJ0588975.1"/>
    <property type="molecule type" value="Genomic_DNA"/>
</dbReference>
<dbReference type="GO" id="GO:0030431">
    <property type="term" value="P:sleep"/>
    <property type="evidence" value="ECO:0007669"/>
    <property type="project" value="InterPro"/>
</dbReference>
<keyword evidence="5" id="KW-1185">Reference proteome</keyword>
<sequence length="125" mass="13548">MIQRLSVLSLSITLCYGLNCYQCGVFLSAPTSECQGSPKNMSCDPDNYGCLSIRGSNKDGTYYVEKRCAEKTDTRTVGCTDIEVQGISAKQCFCEGDLCNSIGQTFLYTSIVAALVSLLLVAERV</sequence>
<organism evidence="4 5">
    <name type="scientific">Cylicocyclus nassatus</name>
    <name type="common">Nematode worm</name>
    <dbReference type="NCBI Taxonomy" id="53992"/>
    <lineage>
        <taxon>Eukaryota</taxon>
        <taxon>Metazoa</taxon>
        <taxon>Ecdysozoa</taxon>
        <taxon>Nematoda</taxon>
        <taxon>Chromadorea</taxon>
        <taxon>Rhabditida</taxon>
        <taxon>Rhabditina</taxon>
        <taxon>Rhabditomorpha</taxon>
        <taxon>Strongyloidea</taxon>
        <taxon>Strongylidae</taxon>
        <taxon>Cylicocyclus</taxon>
    </lineage>
</organism>
<protein>
    <recommendedName>
        <fullName evidence="6">Protein sleepless</fullName>
    </recommendedName>
</protein>
<evidence type="ECO:0000256" key="1">
    <source>
        <dbReference type="ARBA" id="ARBA00022729"/>
    </source>
</evidence>
<keyword evidence="3" id="KW-1133">Transmembrane helix</keyword>
<dbReference type="InterPro" id="IPR045860">
    <property type="entry name" value="Snake_toxin-like_sf"/>
</dbReference>
<keyword evidence="3" id="KW-0812">Transmembrane</keyword>
<dbReference type="SUPFAM" id="SSF57302">
    <property type="entry name" value="Snake toxin-like"/>
    <property type="match status" value="1"/>
</dbReference>
<proteinExistence type="predicted"/>
<dbReference type="Gene3D" id="2.10.60.10">
    <property type="entry name" value="CD59"/>
    <property type="match status" value="1"/>
</dbReference>
<comment type="caution">
    <text evidence="4">The sequence shown here is derived from an EMBL/GenBank/DDBJ whole genome shotgun (WGS) entry which is preliminary data.</text>
</comment>
<dbReference type="Proteomes" id="UP001176961">
    <property type="component" value="Unassembled WGS sequence"/>
</dbReference>
<keyword evidence="2" id="KW-0325">Glycoprotein</keyword>